<evidence type="ECO:0000256" key="3">
    <source>
        <dbReference type="ARBA" id="ARBA00022475"/>
    </source>
</evidence>
<dbReference type="InterPro" id="IPR052049">
    <property type="entry name" value="Electron_transfer_protein"/>
</dbReference>
<feature type="transmembrane region" description="Helical" evidence="8">
    <location>
        <begin position="265"/>
        <end position="285"/>
    </location>
</feature>
<name>A0ABU0ZVU5_9ACTN</name>
<comment type="caution">
    <text evidence="9">The sequence shown here is derived from an EMBL/GenBank/DDBJ whole genome shotgun (WGS) entry which is preliminary data.</text>
</comment>
<dbReference type="Pfam" id="PF03916">
    <property type="entry name" value="NrfD"/>
    <property type="match status" value="1"/>
</dbReference>
<sequence length="318" mass="32334">MSEPAPSGSASYYGRPVIKAPVWGRAIPTYLFTGGLAAGAALLAAGADLTGRPVLRRTGRVTAAGAVGASICLLVSDLGRPDRFHHLLRVAKPTSPLSVGTWVITAFGTASGVAAAGEFASRLPRRGPLGTLGTLLPPAGRVAGLAAAGLAPALATYTGVLLADTAVPSWHEAYPHLPRLFGGSALASAAGVALIAAPLAEAEPARRLALAGMALELAGTRTLERRLDLLSEPYRNGRAGRLLRAGRVLGAAGMAGAVLGRRSRIVAALSGVALLAASVATRFAIYEAGVASATDPKYTVTPQRERRDQRGPSSPHLG</sequence>
<evidence type="ECO:0000256" key="1">
    <source>
        <dbReference type="ARBA" id="ARBA00004651"/>
    </source>
</evidence>
<keyword evidence="4 8" id="KW-0812">Transmembrane</keyword>
<comment type="similarity">
    <text evidence="2">Belongs to the NrfD family.</text>
</comment>
<evidence type="ECO:0000256" key="5">
    <source>
        <dbReference type="ARBA" id="ARBA00022989"/>
    </source>
</evidence>
<organism evidence="9 10">
    <name type="scientific">Phytohabitans maris</name>
    <dbReference type="NCBI Taxonomy" id="3071409"/>
    <lineage>
        <taxon>Bacteria</taxon>
        <taxon>Bacillati</taxon>
        <taxon>Actinomycetota</taxon>
        <taxon>Actinomycetes</taxon>
        <taxon>Micromonosporales</taxon>
        <taxon>Micromonosporaceae</taxon>
    </lineage>
</organism>
<keyword evidence="5 8" id="KW-1133">Transmembrane helix</keyword>
<comment type="subcellular location">
    <subcellularLocation>
        <location evidence="1">Cell membrane</location>
        <topology evidence="1">Multi-pass membrane protein</topology>
    </subcellularLocation>
</comment>
<evidence type="ECO:0000256" key="4">
    <source>
        <dbReference type="ARBA" id="ARBA00022692"/>
    </source>
</evidence>
<feature type="transmembrane region" description="Helical" evidence="8">
    <location>
        <begin position="61"/>
        <end position="79"/>
    </location>
</feature>
<proteinExistence type="inferred from homology"/>
<dbReference type="EMBL" id="JAVHUY010000072">
    <property type="protein sequence ID" value="MDQ7911161.1"/>
    <property type="molecule type" value="Genomic_DNA"/>
</dbReference>
<reference evidence="9 10" key="1">
    <citation type="submission" date="2023-08" db="EMBL/GenBank/DDBJ databases">
        <title>Phytohabitans sansha sp. nov., isolated from marine sediment.</title>
        <authorList>
            <person name="Zhao Y."/>
            <person name="Yi K."/>
        </authorList>
    </citation>
    <scope>NUCLEOTIDE SEQUENCE [LARGE SCALE GENOMIC DNA]</scope>
    <source>
        <strain evidence="9 10">ZYX-F-186</strain>
    </source>
</reference>
<keyword evidence="10" id="KW-1185">Reference proteome</keyword>
<accession>A0ABU0ZVU5</accession>
<dbReference type="Proteomes" id="UP001230908">
    <property type="component" value="Unassembled WGS sequence"/>
</dbReference>
<dbReference type="InterPro" id="IPR005614">
    <property type="entry name" value="NrfD-like"/>
</dbReference>
<protein>
    <submittedName>
        <fullName evidence="9">NrfD/PsrC family molybdoenzyme membrane anchor subunit</fullName>
    </submittedName>
</protein>
<dbReference type="RefSeq" id="WP_308718385.1">
    <property type="nucleotide sequence ID" value="NZ_JAVHUY010000072.1"/>
</dbReference>
<evidence type="ECO:0000313" key="10">
    <source>
        <dbReference type="Proteomes" id="UP001230908"/>
    </source>
</evidence>
<feature type="transmembrane region" description="Helical" evidence="8">
    <location>
        <begin position="99"/>
        <end position="121"/>
    </location>
</feature>
<evidence type="ECO:0000256" key="2">
    <source>
        <dbReference type="ARBA" id="ARBA00008929"/>
    </source>
</evidence>
<dbReference type="PANTHER" id="PTHR34856:SF2">
    <property type="entry name" value="PROTEIN NRFD"/>
    <property type="match status" value="1"/>
</dbReference>
<feature type="transmembrane region" description="Helical" evidence="8">
    <location>
        <begin position="180"/>
        <end position="200"/>
    </location>
</feature>
<evidence type="ECO:0000313" key="9">
    <source>
        <dbReference type="EMBL" id="MDQ7911161.1"/>
    </source>
</evidence>
<dbReference type="Gene3D" id="1.20.1630.10">
    <property type="entry name" value="Formate dehydrogenase/DMSO reductase domain"/>
    <property type="match status" value="1"/>
</dbReference>
<evidence type="ECO:0000256" key="7">
    <source>
        <dbReference type="SAM" id="MobiDB-lite"/>
    </source>
</evidence>
<dbReference type="PANTHER" id="PTHR34856">
    <property type="entry name" value="PROTEIN NRFD"/>
    <property type="match status" value="1"/>
</dbReference>
<feature type="region of interest" description="Disordered" evidence="7">
    <location>
        <begin position="297"/>
        <end position="318"/>
    </location>
</feature>
<feature type="transmembrane region" description="Helical" evidence="8">
    <location>
        <begin position="30"/>
        <end position="49"/>
    </location>
</feature>
<keyword evidence="6 8" id="KW-0472">Membrane</keyword>
<evidence type="ECO:0000256" key="8">
    <source>
        <dbReference type="SAM" id="Phobius"/>
    </source>
</evidence>
<evidence type="ECO:0000256" key="6">
    <source>
        <dbReference type="ARBA" id="ARBA00023136"/>
    </source>
</evidence>
<feature type="transmembrane region" description="Helical" evidence="8">
    <location>
        <begin position="142"/>
        <end position="160"/>
    </location>
</feature>
<keyword evidence="3" id="KW-1003">Cell membrane</keyword>
<gene>
    <name evidence="9" type="primary">nrfD</name>
    <name evidence="9" type="ORF">RB614_42395</name>
</gene>